<dbReference type="AlphaFoldDB" id="G5AMA9"/>
<dbReference type="GO" id="GO:0005509">
    <property type="term" value="F:calcium ion binding"/>
    <property type="evidence" value="ECO:0007669"/>
    <property type="project" value="InterPro"/>
</dbReference>
<feature type="domain" description="Calpain catalytic" evidence="13">
    <location>
        <begin position="45"/>
        <end position="341"/>
    </location>
</feature>
<evidence type="ECO:0000313" key="15">
    <source>
        <dbReference type="EMBL" id="EHA98169.1"/>
    </source>
</evidence>
<dbReference type="Gene3D" id="1.10.238.10">
    <property type="entry name" value="EF-hand"/>
    <property type="match status" value="1"/>
</dbReference>
<evidence type="ECO:0000313" key="16">
    <source>
        <dbReference type="Proteomes" id="UP000006813"/>
    </source>
</evidence>
<dbReference type="InterPro" id="IPR022684">
    <property type="entry name" value="Calpain_cysteine_protease"/>
</dbReference>
<dbReference type="CDD" id="cd00044">
    <property type="entry name" value="CysPc"/>
    <property type="match status" value="1"/>
</dbReference>
<keyword evidence="5 11" id="KW-0378">Hydrolase</keyword>
<dbReference type="InterPro" id="IPR022683">
    <property type="entry name" value="Calpain_III"/>
</dbReference>
<evidence type="ECO:0000256" key="5">
    <source>
        <dbReference type="ARBA" id="ARBA00022801"/>
    </source>
</evidence>
<dbReference type="GO" id="GO:0006508">
    <property type="term" value="P:proteolysis"/>
    <property type="evidence" value="ECO:0007669"/>
    <property type="project" value="UniProtKB-KW"/>
</dbReference>
<comment type="similarity">
    <text evidence="2">Belongs to the peptidase C2 family.</text>
</comment>
<dbReference type="InterPro" id="IPR002048">
    <property type="entry name" value="EF_hand_dom"/>
</dbReference>
<comment type="function">
    <text evidence="1">Calcium-regulated non-lysosomal thiol-protease.</text>
</comment>
<name>G5AMA9_HETGA</name>
<dbReference type="PROSITE" id="PS50203">
    <property type="entry name" value="CALPAIN_CAT"/>
    <property type="match status" value="1"/>
</dbReference>
<accession>G5AMA9</accession>
<reference evidence="15 16" key="1">
    <citation type="journal article" date="2011" name="Nature">
        <title>Genome sequencing reveals insights into physiology and longevity of the naked mole rat.</title>
        <authorList>
            <person name="Kim E.B."/>
            <person name="Fang X."/>
            <person name="Fushan A.A."/>
            <person name="Huang Z."/>
            <person name="Lobanov A.V."/>
            <person name="Han L."/>
            <person name="Marino S.M."/>
            <person name="Sun X."/>
            <person name="Turanov A.A."/>
            <person name="Yang P."/>
            <person name="Yim S.H."/>
            <person name="Zhao X."/>
            <person name="Kasaikina M.V."/>
            <person name="Stoletzki N."/>
            <person name="Peng C."/>
            <person name="Polak P."/>
            <person name="Xiong Z."/>
            <person name="Kiezun A."/>
            <person name="Zhu Y."/>
            <person name="Chen Y."/>
            <person name="Kryukov G.V."/>
            <person name="Zhang Q."/>
            <person name="Peshkin L."/>
            <person name="Yang L."/>
            <person name="Bronson R.T."/>
            <person name="Buffenstein R."/>
            <person name="Wang B."/>
            <person name="Han C."/>
            <person name="Li Q."/>
            <person name="Chen L."/>
            <person name="Zhao W."/>
            <person name="Sunyaev S.R."/>
            <person name="Park T.J."/>
            <person name="Zhang G."/>
            <person name="Wang J."/>
            <person name="Gladyshev V.N."/>
        </authorList>
    </citation>
    <scope>NUCLEOTIDE SEQUENCE [LARGE SCALE GENOMIC DNA]</scope>
</reference>
<dbReference type="FunFam" id="3.90.70.10:FF:000464">
    <property type="entry name" value="Uncharacterized protein"/>
    <property type="match status" value="1"/>
</dbReference>
<evidence type="ECO:0000259" key="14">
    <source>
        <dbReference type="PROSITE" id="PS50222"/>
    </source>
</evidence>
<evidence type="ECO:0000256" key="4">
    <source>
        <dbReference type="ARBA" id="ARBA00022723"/>
    </source>
</evidence>
<dbReference type="PROSITE" id="PS00018">
    <property type="entry name" value="EF_HAND_1"/>
    <property type="match status" value="1"/>
</dbReference>
<dbReference type="SUPFAM" id="SSF47473">
    <property type="entry name" value="EF-hand"/>
    <property type="match status" value="1"/>
</dbReference>
<dbReference type="PANTHER" id="PTHR10183">
    <property type="entry name" value="CALPAIN"/>
    <property type="match status" value="1"/>
</dbReference>
<dbReference type="InterPro" id="IPR000169">
    <property type="entry name" value="Pept_cys_AS"/>
</dbReference>
<dbReference type="InterPro" id="IPR011992">
    <property type="entry name" value="EF-hand-dom_pair"/>
</dbReference>
<feature type="active site" evidence="10 11">
    <location>
        <position position="283"/>
    </location>
</feature>
<evidence type="ECO:0000256" key="10">
    <source>
        <dbReference type="PIRSR" id="PIRSR622684-1"/>
    </source>
</evidence>
<dbReference type="eggNOG" id="KOG0045">
    <property type="taxonomic scope" value="Eukaryota"/>
</dbReference>
<dbReference type="SUPFAM" id="SSF54001">
    <property type="entry name" value="Cysteine proteinases"/>
    <property type="match status" value="1"/>
</dbReference>
<dbReference type="PROSITE" id="PS00139">
    <property type="entry name" value="THIOL_PROTEASE_CYS"/>
    <property type="match status" value="1"/>
</dbReference>
<dbReference type="InterPro" id="IPR022682">
    <property type="entry name" value="Calpain_domain_III"/>
</dbReference>
<dbReference type="Gene3D" id="3.90.70.10">
    <property type="entry name" value="Cysteine proteinases"/>
    <property type="match status" value="1"/>
</dbReference>
<dbReference type="EMBL" id="JH165993">
    <property type="protein sequence ID" value="EHA98169.1"/>
    <property type="molecule type" value="Genomic_DNA"/>
</dbReference>
<evidence type="ECO:0000259" key="13">
    <source>
        <dbReference type="PROSITE" id="PS50203"/>
    </source>
</evidence>
<dbReference type="InParanoid" id="G5AMA9"/>
<feature type="domain" description="EF-hand" evidence="14">
    <location>
        <begin position="610"/>
        <end position="645"/>
    </location>
</feature>
<keyword evidence="6 11" id="KW-0788">Thiol protease</keyword>
<dbReference type="PRINTS" id="PR00704">
    <property type="entry name" value="CALPAIN"/>
</dbReference>
<protein>
    <recommendedName>
        <fullName evidence="8">Calpain-12</fullName>
    </recommendedName>
    <alternativeName>
        <fullName evidence="9">Calcium-activated neutral proteinase 12</fullName>
    </alternativeName>
</protein>
<evidence type="ECO:0000256" key="6">
    <source>
        <dbReference type="ARBA" id="ARBA00022807"/>
    </source>
</evidence>
<evidence type="ECO:0000256" key="2">
    <source>
        <dbReference type="ARBA" id="ARBA00007623"/>
    </source>
</evidence>
<organism evidence="15 16">
    <name type="scientific">Heterocephalus glaber</name>
    <name type="common">Naked mole rat</name>
    <dbReference type="NCBI Taxonomy" id="10181"/>
    <lineage>
        <taxon>Eukaryota</taxon>
        <taxon>Metazoa</taxon>
        <taxon>Chordata</taxon>
        <taxon>Craniata</taxon>
        <taxon>Vertebrata</taxon>
        <taxon>Euteleostomi</taxon>
        <taxon>Mammalia</taxon>
        <taxon>Eutheria</taxon>
        <taxon>Euarchontoglires</taxon>
        <taxon>Glires</taxon>
        <taxon>Rodentia</taxon>
        <taxon>Hystricomorpha</taxon>
        <taxon>Bathyergidae</taxon>
        <taxon>Heterocephalus</taxon>
    </lineage>
</organism>
<dbReference type="Gene3D" id="2.60.120.380">
    <property type="match status" value="1"/>
</dbReference>
<dbReference type="InterPro" id="IPR036213">
    <property type="entry name" value="Calpain_III_sf"/>
</dbReference>
<dbReference type="SMART" id="SM00230">
    <property type="entry name" value="CysPc"/>
    <property type="match status" value="1"/>
</dbReference>
<dbReference type="FunCoup" id="G5AMA9">
    <property type="interactions" value="23"/>
</dbReference>
<sequence length="709" mass="79742">MACRDGKVTIQLVDEDAGTGARDPEPFRGQSYEAIRAACLDSGILFRDPYFPAGPDALGYDRLGPNSEKAKGVEWKRPREFCTEPQFICEDMSRTDVCQGRLGNCWFLAAAASLTLYPRLLYRVVPPGQSFQDGYTGVFHFQLWQFGRWVDVVVDDRLPVREGKLMFVHSEQRDEFWAPLLEKAYAKLHGSYEVMRGGHMNEAFVDFTGGVGEVLYLRGNTPGLFSVVRHALAKESLVGATALSDRGEYRTEEGLVKGHAYSVTGTHKVSLGFTKVRLLRLRNPWGRVEWTGPWSDRCPCWDALPLEWQEALLVRKEDGEFWMELQDFLQHFNTIQICSLSPEVLGPNPAGAGWHIHTFQGRWVRGFNSGGSQPSAETFWTNPQFRLTLLEPDEEEEEDDDEDEGGPWGGWGAAGARGPARGGRTPKCTVLLSLIQRNQRCLRAKGLTYLTVGFHVFQVRPGGSGSWGVGARQTEGIRVEKGRSPEGSREPRRPRRDWHGGTGLSSQHSGRLRQGDVKEIDDVISADLQTLMVPSKPLELELVQLFLELAGEEEELNAYQLQTLLSIALQPARGNTRNSGEIGLRTCEQLLQCFGNGQSLALHHFQQLWGHLLMWQVRFDKFDEDTSGTMNSYELRLALNAAGFHLNNQLTQALTSRYRDSRLRVDFEHFVSCVAQLTCIFRHCSQHLHGGEGVICLTHRQWTEVATFS</sequence>
<evidence type="ECO:0000256" key="8">
    <source>
        <dbReference type="ARBA" id="ARBA00071011"/>
    </source>
</evidence>
<feature type="compositionally biased region" description="Acidic residues" evidence="12">
    <location>
        <begin position="393"/>
        <end position="405"/>
    </location>
</feature>
<dbReference type="FunFam" id="2.60.120.380:FF:000011">
    <property type="entry name" value="Calpain 12"/>
    <property type="match status" value="1"/>
</dbReference>
<evidence type="ECO:0000256" key="9">
    <source>
        <dbReference type="ARBA" id="ARBA00075522"/>
    </source>
</evidence>
<dbReference type="PROSITE" id="PS50222">
    <property type="entry name" value="EF_HAND_2"/>
    <property type="match status" value="1"/>
</dbReference>
<feature type="compositionally biased region" description="Gly residues" evidence="12">
    <location>
        <begin position="406"/>
        <end position="415"/>
    </location>
</feature>
<feature type="region of interest" description="Disordered" evidence="12">
    <location>
        <begin position="464"/>
        <end position="514"/>
    </location>
</feature>
<dbReference type="Pfam" id="PF01067">
    <property type="entry name" value="Calpain_III"/>
    <property type="match status" value="1"/>
</dbReference>
<keyword evidence="4" id="KW-0479">Metal-binding</keyword>
<gene>
    <name evidence="15" type="ORF">GW7_16711</name>
</gene>
<dbReference type="PANTHER" id="PTHR10183:SF280">
    <property type="entry name" value="CALPAIN-12"/>
    <property type="match status" value="1"/>
</dbReference>
<feature type="active site" evidence="10 11">
    <location>
        <position position="105"/>
    </location>
</feature>
<dbReference type="SUPFAM" id="SSF49758">
    <property type="entry name" value="Calpain large subunit, middle domain (domain III)"/>
    <property type="match status" value="1"/>
</dbReference>
<dbReference type="InterPro" id="IPR018247">
    <property type="entry name" value="EF_Hand_1_Ca_BS"/>
</dbReference>
<keyword evidence="3 11" id="KW-0645">Protease</keyword>
<evidence type="ECO:0000256" key="1">
    <source>
        <dbReference type="ARBA" id="ARBA00002989"/>
    </source>
</evidence>
<evidence type="ECO:0000256" key="12">
    <source>
        <dbReference type="SAM" id="MobiDB-lite"/>
    </source>
</evidence>
<evidence type="ECO:0000256" key="11">
    <source>
        <dbReference type="PROSITE-ProRule" id="PRU00239"/>
    </source>
</evidence>
<dbReference type="FunFam" id="1.10.238.10:FF:000225">
    <property type="entry name" value="Calpain-12"/>
    <property type="match status" value="1"/>
</dbReference>
<dbReference type="SMART" id="SM00720">
    <property type="entry name" value="calpain_III"/>
    <property type="match status" value="1"/>
</dbReference>
<keyword evidence="7" id="KW-0106">Calcium</keyword>
<evidence type="ECO:0000256" key="3">
    <source>
        <dbReference type="ARBA" id="ARBA00022670"/>
    </source>
</evidence>
<proteinExistence type="inferred from homology"/>
<dbReference type="Pfam" id="PF00648">
    <property type="entry name" value="Peptidase_C2"/>
    <property type="match status" value="1"/>
</dbReference>
<dbReference type="STRING" id="10181.G5AMA9"/>
<dbReference type="GO" id="GO:0004198">
    <property type="term" value="F:calcium-dependent cysteine-type endopeptidase activity"/>
    <property type="evidence" value="ECO:0007669"/>
    <property type="project" value="InterPro"/>
</dbReference>
<dbReference type="GO" id="GO:0005737">
    <property type="term" value="C:cytoplasm"/>
    <property type="evidence" value="ECO:0007669"/>
    <property type="project" value="TreeGrafter"/>
</dbReference>
<dbReference type="InterPro" id="IPR038765">
    <property type="entry name" value="Papain-like_cys_pep_sf"/>
</dbReference>
<feature type="region of interest" description="Disordered" evidence="12">
    <location>
        <begin position="393"/>
        <end position="423"/>
    </location>
</feature>
<dbReference type="Proteomes" id="UP000006813">
    <property type="component" value="Unassembled WGS sequence"/>
</dbReference>
<dbReference type="InterPro" id="IPR001300">
    <property type="entry name" value="Peptidase_C2_calpain_cat"/>
</dbReference>
<feature type="compositionally biased region" description="Basic and acidic residues" evidence="12">
    <location>
        <begin position="475"/>
        <end position="491"/>
    </location>
</feature>
<dbReference type="MEROPS" id="C02.017"/>
<evidence type="ECO:0000256" key="7">
    <source>
        <dbReference type="ARBA" id="ARBA00022837"/>
    </source>
</evidence>
<feature type="active site" evidence="10 11">
    <location>
        <position position="259"/>
    </location>
</feature>